<name>A0A7D7QZN7_9FLAO</name>
<evidence type="ECO:0000313" key="5">
    <source>
        <dbReference type="Proteomes" id="UP000539710"/>
    </source>
</evidence>
<evidence type="ECO:0000313" key="3">
    <source>
        <dbReference type="EMBL" id="QMS99626.1"/>
    </source>
</evidence>
<keyword evidence="5" id="KW-1185">Reference proteome</keyword>
<dbReference type="KEGG" id="cbau:H1R16_10435"/>
<proteinExistence type="predicted"/>
<evidence type="ECO:0000313" key="4">
    <source>
        <dbReference type="Proteomes" id="UP000515349"/>
    </source>
</evidence>
<dbReference type="InterPro" id="IPR022385">
    <property type="entry name" value="Rhs_assc_core"/>
</dbReference>
<organism evidence="3 4">
    <name type="scientific">Marnyiella aurantia</name>
    <dbReference type="NCBI Taxonomy" id="2758037"/>
    <lineage>
        <taxon>Bacteria</taxon>
        <taxon>Pseudomonadati</taxon>
        <taxon>Bacteroidota</taxon>
        <taxon>Flavobacteriia</taxon>
        <taxon>Flavobacteriales</taxon>
        <taxon>Weeksellaceae</taxon>
        <taxon>Marnyiella</taxon>
    </lineage>
</organism>
<feature type="compositionally biased region" description="Polar residues" evidence="1">
    <location>
        <begin position="240"/>
        <end position="253"/>
    </location>
</feature>
<reference evidence="5" key="2">
    <citation type="submission" date="2020-07" db="EMBL/GenBank/DDBJ databases">
        <title>Flavobacterium sp. xlx-214.</title>
        <authorList>
            <person name="Yang C."/>
        </authorList>
    </citation>
    <scope>NUCLEOTIDE SEQUENCE [LARGE SCALE GENOMIC DNA]</scope>
    <source>
        <strain evidence="5">CX-624</strain>
    </source>
</reference>
<dbReference type="PANTHER" id="PTHR32305">
    <property type="match status" value="1"/>
</dbReference>
<dbReference type="Proteomes" id="UP000539710">
    <property type="component" value="Unassembled WGS sequence"/>
</dbReference>
<dbReference type="Gene3D" id="2.180.10.10">
    <property type="entry name" value="RHS repeat-associated core"/>
    <property type="match status" value="1"/>
</dbReference>
<feature type="compositionally biased region" description="Basic and acidic residues" evidence="1">
    <location>
        <begin position="254"/>
        <end position="265"/>
    </location>
</feature>
<dbReference type="AlphaFoldDB" id="A0A7D7QZN7"/>
<dbReference type="Proteomes" id="UP000515349">
    <property type="component" value="Chromosome"/>
</dbReference>
<reference evidence="2" key="3">
    <citation type="submission" date="2020-07" db="EMBL/GenBank/DDBJ databases">
        <authorList>
            <person name="Yang C."/>
        </authorList>
    </citation>
    <scope>NUCLEOTIDE SEQUENCE</scope>
    <source>
        <strain evidence="2">Cx-624</strain>
    </source>
</reference>
<reference evidence="3 4" key="1">
    <citation type="submission" date="2020-07" db="EMBL/GenBank/DDBJ databases">
        <title>Chryseobacterium sp.cx-624.</title>
        <authorList>
            <person name="Yang C."/>
        </authorList>
    </citation>
    <scope>NUCLEOTIDE SEQUENCE [LARGE SCALE GENOMIC DNA]</scope>
    <source>
        <strain evidence="3">Cx-624</strain>
        <strain evidence="4">cx-624</strain>
    </source>
</reference>
<accession>A0A7D7QZN7</accession>
<dbReference type="PANTHER" id="PTHR32305:SF15">
    <property type="entry name" value="PROTEIN RHSA-RELATED"/>
    <property type="match status" value="1"/>
</dbReference>
<protein>
    <submittedName>
        <fullName evidence="3">RHS repeat-associated core domain-containing protein</fullName>
    </submittedName>
</protein>
<evidence type="ECO:0000256" key="1">
    <source>
        <dbReference type="SAM" id="MobiDB-lite"/>
    </source>
</evidence>
<dbReference type="NCBIfam" id="TIGR03696">
    <property type="entry name" value="Rhs_assc_core"/>
    <property type="match status" value="1"/>
</dbReference>
<feature type="region of interest" description="Disordered" evidence="1">
    <location>
        <begin position="240"/>
        <end position="265"/>
    </location>
</feature>
<dbReference type="InterPro" id="IPR050708">
    <property type="entry name" value="T6SS_VgrG/RHS"/>
</dbReference>
<gene>
    <name evidence="3" type="ORF">H1R16_10435</name>
    <name evidence="2" type="ORF">H2507_05030</name>
</gene>
<dbReference type="EMBL" id="JACEUX010000001">
    <property type="protein sequence ID" value="MBA5246527.1"/>
    <property type="molecule type" value="Genomic_DNA"/>
</dbReference>
<sequence length="425" mass="46997">MKNVTSSYFYRADGTKLKKTYVYGYKGGTERTTTTEYIDGFQYETNTTIQALQFVPTSEGYFNFVNNTYIYQYKDHLGNLRVSYSNQNGSAVVLEVDNYYPFGLSHEHSFSLHPYLYKYNGKELQTDSGMYDYGARFYMPELGRWGVVDPLAEKMTRHSPYNYAFNNPIRFIDPDGRQGTDWFWDSKNKTFTYDASLTSAEQFNTLKDQGLVQGEYLGKNGNFNVVLGDETIGKVSLQSDGSWTNMSDSNQNNWEHHGSGDADRTRSQFFTSIDSSRNWGVEILDKPFTVGIGGEATVGAGAGFEIGYFSGNYDSGIYMNLYKSAGANIGFGGAYNEYTSQDGYGPLTTGNLGGNYWNISGGVGAISGNYGETRKEGNGNVSMGGASVSSGIMNFIKRPKLSIGGSAQAGTTYINPSKKIRESGK</sequence>
<dbReference type="EMBL" id="CP059472">
    <property type="protein sequence ID" value="QMS99626.1"/>
    <property type="molecule type" value="Genomic_DNA"/>
</dbReference>
<evidence type="ECO:0000313" key="2">
    <source>
        <dbReference type="EMBL" id="MBA5246527.1"/>
    </source>
</evidence>